<dbReference type="AlphaFoldDB" id="A0A915J7Q8"/>
<dbReference type="InterPro" id="IPR035810">
    <property type="entry name" value="PEBP_euk"/>
</dbReference>
<dbReference type="PANTHER" id="PTHR11362:SF44">
    <property type="entry name" value="PHOSPHATIDYLETHANOLAMINE-BINDING PROTEIN"/>
    <property type="match status" value="1"/>
</dbReference>
<reference evidence="2" key="1">
    <citation type="submission" date="2022-11" db="UniProtKB">
        <authorList>
            <consortium name="WormBaseParasite"/>
        </authorList>
    </citation>
    <scope>IDENTIFICATION</scope>
</reference>
<name>A0A915J7Q8_ROMCU</name>
<dbReference type="OMA" id="IDGINGX"/>
<dbReference type="Proteomes" id="UP000887565">
    <property type="component" value="Unplaced"/>
</dbReference>
<proteinExistence type="predicted"/>
<organism evidence="1 2">
    <name type="scientific">Romanomermis culicivorax</name>
    <name type="common">Nematode worm</name>
    <dbReference type="NCBI Taxonomy" id="13658"/>
    <lineage>
        <taxon>Eukaryota</taxon>
        <taxon>Metazoa</taxon>
        <taxon>Ecdysozoa</taxon>
        <taxon>Nematoda</taxon>
        <taxon>Enoplea</taxon>
        <taxon>Dorylaimia</taxon>
        <taxon>Mermithida</taxon>
        <taxon>Mermithoidea</taxon>
        <taxon>Mermithidae</taxon>
        <taxon>Romanomermis</taxon>
    </lineage>
</organism>
<dbReference type="Gene3D" id="3.90.280.10">
    <property type="entry name" value="PEBP-like"/>
    <property type="match status" value="1"/>
</dbReference>
<evidence type="ECO:0000313" key="2">
    <source>
        <dbReference type="WBParaSite" id="nRc.2.0.1.t22504-RA"/>
    </source>
</evidence>
<accession>A0A915J7Q8</accession>
<keyword evidence="1" id="KW-1185">Reference proteome</keyword>
<evidence type="ECO:0000313" key="1">
    <source>
        <dbReference type="Proteomes" id="UP000887565"/>
    </source>
</evidence>
<dbReference type="Pfam" id="PF01161">
    <property type="entry name" value="PBP"/>
    <property type="match status" value="1"/>
</dbReference>
<dbReference type="PANTHER" id="PTHR11362">
    <property type="entry name" value="PHOSPHATIDYLETHANOLAMINE-BINDING PROTEIN"/>
    <property type="match status" value="1"/>
</dbReference>
<dbReference type="InterPro" id="IPR008914">
    <property type="entry name" value="PEBP"/>
</dbReference>
<dbReference type="SUPFAM" id="SSF49777">
    <property type="entry name" value="PEBP-like"/>
    <property type="match status" value="1"/>
</dbReference>
<dbReference type="InterPro" id="IPR036610">
    <property type="entry name" value="PEBP-like_sf"/>
</dbReference>
<dbReference type="WBParaSite" id="nRc.2.0.1.t22504-RA">
    <property type="protein sequence ID" value="nRc.2.0.1.t22504-RA"/>
    <property type="gene ID" value="nRc.2.0.1.g22504"/>
</dbReference>
<protein>
    <submittedName>
        <fullName evidence="2">Uncharacterized protein</fullName>
    </submittedName>
</protein>
<dbReference type="CDD" id="cd00866">
    <property type="entry name" value="PEBP_euk"/>
    <property type="match status" value="1"/>
</dbReference>
<sequence length="141" mass="15701">MADFQSAEITPNIIPNAPKNKLMVNYEGTILENGMNFKTNQLRFAPRVQYAGADPEGTYSLVMIDPDNLSREKPTVAEWLHWLVLNIPASNIIDGIMGGQVLMAYGSPGPQPRTGKLVCVRSIRRSMRMSLPLPKILQIIH</sequence>